<evidence type="ECO:0000313" key="12">
    <source>
        <dbReference type="EMBL" id="RUO25421.1"/>
    </source>
</evidence>
<comment type="function">
    <text evidence="1 11">Condensation of UDP-2,3-diacylglucosamine and 2,3-diacylglucosamine-1-phosphate to form lipid A disaccharide, a precursor of lipid A, a phosphorylated glycolipid that anchors the lipopolysaccharide to the outer membrane of the cell.</text>
</comment>
<dbReference type="HAMAP" id="MF_00392">
    <property type="entry name" value="LpxB"/>
    <property type="match status" value="1"/>
</dbReference>
<name>A0A432W5W3_9GAMM</name>
<dbReference type="EC" id="2.4.1.182" evidence="3 11"/>
<evidence type="ECO:0000256" key="6">
    <source>
        <dbReference type="ARBA" id="ARBA00022556"/>
    </source>
</evidence>
<evidence type="ECO:0000256" key="8">
    <source>
        <dbReference type="ARBA" id="ARBA00022679"/>
    </source>
</evidence>
<evidence type="ECO:0000256" key="3">
    <source>
        <dbReference type="ARBA" id="ARBA00012687"/>
    </source>
</evidence>
<proteinExistence type="inferred from homology"/>
<evidence type="ECO:0000256" key="11">
    <source>
        <dbReference type="HAMAP-Rule" id="MF_00392"/>
    </source>
</evidence>
<dbReference type="AlphaFoldDB" id="A0A432W5W3"/>
<evidence type="ECO:0000313" key="13">
    <source>
        <dbReference type="Proteomes" id="UP000288293"/>
    </source>
</evidence>
<reference evidence="12 13" key="1">
    <citation type="journal article" date="2011" name="Front. Microbiol.">
        <title>Genomic signatures of strain selection and enhancement in Bacillus atrophaeus var. globigii, a historical biowarfare simulant.</title>
        <authorList>
            <person name="Gibbons H.S."/>
            <person name="Broomall S.M."/>
            <person name="McNew L.A."/>
            <person name="Daligault H."/>
            <person name="Chapman C."/>
            <person name="Bruce D."/>
            <person name="Karavis M."/>
            <person name="Krepps M."/>
            <person name="McGregor P.A."/>
            <person name="Hong C."/>
            <person name="Park K.H."/>
            <person name="Akmal A."/>
            <person name="Feldman A."/>
            <person name="Lin J.S."/>
            <person name="Chang W.E."/>
            <person name="Higgs B.W."/>
            <person name="Demirev P."/>
            <person name="Lindquist J."/>
            <person name="Liem A."/>
            <person name="Fochler E."/>
            <person name="Read T.D."/>
            <person name="Tapia R."/>
            <person name="Johnson S."/>
            <person name="Bishop-Lilly K.A."/>
            <person name="Detter C."/>
            <person name="Han C."/>
            <person name="Sozhamannan S."/>
            <person name="Rosenzweig C.N."/>
            <person name="Skowronski E.W."/>
        </authorList>
    </citation>
    <scope>NUCLEOTIDE SEQUENCE [LARGE SCALE GENOMIC DNA]</scope>
    <source>
        <strain evidence="12 13">MLST1</strain>
    </source>
</reference>
<dbReference type="Gene3D" id="3.40.50.2000">
    <property type="entry name" value="Glycogen Phosphorylase B"/>
    <property type="match status" value="1"/>
</dbReference>
<dbReference type="EMBL" id="PIPL01000001">
    <property type="protein sequence ID" value="RUO25421.1"/>
    <property type="molecule type" value="Genomic_DNA"/>
</dbReference>
<comment type="caution">
    <text evidence="12">The sequence shown here is derived from an EMBL/GenBank/DDBJ whole genome shotgun (WGS) entry which is preliminary data.</text>
</comment>
<evidence type="ECO:0000256" key="2">
    <source>
        <dbReference type="ARBA" id="ARBA00007868"/>
    </source>
</evidence>
<keyword evidence="6 11" id="KW-0441">Lipid A biosynthesis</keyword>
<keyword evidence="5 11" id="KW-0444">Lipid biosynthesis</keyword>
<dbReference type="Pfam" id="PF02684">
    <property type="entry name" value="LpxB"/>
    <property type="match status" value="1"/>
</dbReference>
<evidence type="ECO:0000256" key="7">
    <source>
        <dbReference type="ARBA" id="ARBA00022676"/>
    </source>
</evidence>
<gene>
    <name evidence="11" type="primary">lpxB</name>
    <name evidence="12" type="ORF">CWE09_01410</name>
</gene>
<evidence type="ECO:0000256" key="5">
    <source>
        <dbReference type="ARBA" id="ARBA00022516"/>
    </source>
</evidence>
<dbReference type="PANTHER" id="PTHR30372">
    <property type="entry name" value="LIPID-A-DISACCHARIDE SYNTHASE"/>
    <property type="match status" value="1"/>
</dbReference>
<dbReference type="GO" id="GO:0009245">
    <property type="term" value="P:lipid A biosynthetic process"/>
    <property type="evidence" value="ECO:0007669"/>
    <property type="project" value="UniProtKB-UniRule"/>
</dbReference>
<sequence>MNEEQKPLRVAIVAGESSGDILASSLMKALKAEVADIDFIGVGGPLMQQEGMQSLFDIERLSVMGIVDVVKQLPDLLQARRQVIDYMLEQRPDVFIGVDAPDFNIPIELKLKQAGLTTVHYVSPSVWAWRQKRVFKIKAATNQVLCLLPFEKAFYDKFDVPSTFIGHTLADDIPLQNSAQQAREALGLAHDKTYVGLLPGSRRTEVGLLSEPFIKAACLIQQRYPEAEFLVPMVNQARREQFEAALAEHGADLQVTFFEGRSREVMTACDSLLLASGTVSLEAMLLKRPMVVAYKFSWLNYQLLRNLVKVEHFSLPNLLAGEAMVPELLQQQVTAESLAMQVFDHLENDQSALLDKFYQLHQQLQLGASRKAAEAVLNVISKH</sequence>
<dbReference type="RefSeq" id="WP_126802121.1">
    <property type="nucleotide sequence ID" value="NZ_PIPL01000001.1"/>
</dbReference>
<evidence type="ECO:0000256" key="10">
    <source>
        <dbReference type="ARBA" id="ARBA00048975"/>
    </source>
</evidence>
<evidence type="ECO:0000256" key="9">
    <source>
        <dbReference type="ARBA" id="ARBA00023098"/>
    </source>
</evidence>
<dbReference type="GO" id="GO:0008915">
    <property type="term" value="F:lipid-A-disaccharide synthase activity"/>
    <property type="evidence" value="ECO:0007669"/>
    <property type="project" value="UniProtKB-UniRule"/>
</dbReference>
<comment type="pathway">
    <text evidence="11">Bacterial outer membrane biogenesis; LPS lipid A biosynthesis.</text>
</comment>
<protein>
    <recommendedName>
        <fullName evidence="4 11">Lipid-A-disaccharide synthase</fullName>
        <ecNumber evidence="3 11">2.4.1.182</ecNumber>
    </recommendedName>
</protein>
<dbReference type="SUPFAM" id="SSF53756">
    <property type="entry name" value="UDP-Glycosyltransferase/glycogen phosphorylase"/>
    <property type="match status" value="1"/>
</dbReference>
<evidence type="ECO:0000256" key="1">
    <source>
        <dbReference type="ARBA" id="ARBA00002056"/>
    </source>
</evidence>
<comment type="catalytic activity">
    <reaction evidence="10 11">
        <text>a lipid X + a UDP-2-N,3-O-bis[(3R)-3-hydroxyacyl]-alpha-D-glucosamine = a lipid A disaccharide + UDP + H(+)</text>
        <dbReference type="Rhea" id="RHEA:67828"/>
        <dbReference type="ChEBI" id="CHEBI:15378"/>
        <dbReference type="ChEBI" id="CHEBI:58223"/>
        <dbReference type="ChEBI" id="CHEBI:137748"/>
        <dbReference type="ChEBI" id="CHEBI:176338"/>
        <dbReference type="ChEBI" id="CHEBI:176343"/>
        <dbReference type="EC" id="2.4.1.182"/>
    </reaction>
</comment>
<dbReference type="Proteomes" id="UP000288293">
    <property type="component" value="Unassembled WGS sequence"/>
</dbReference>
<dbReference type="UniPathway" id="UPA00973"/>
<dbReference type="GO" id="GO:0005543">
    <property type="term" value="F:phospholipid binding"/>
    <property type="evidence" value="ECO:0007669"/>
    <property type="project" value="TreeGrafter"/>
</dbReference>
<comment type="similarity">
    <text evidence="2 11">Belongs to the LpxB family.</text>
</comment>
<accession>A0A432W5W3</accession>
<dbReference type="OrthoDB" id="9801642at2"/>
<dbReference type="GO" id="GO:0016020">
    <property type="term" value="C:membrane"/>
    <property type="evidence" value="ECO:0007669"/>
    <property type="project" value="GOC"/>
</dbReference>
<keyword evidence="9 11" id="KW-0443">Lipid metabolism</keyword>
<dbReference type="NCBIfam" id="TIGR00215">
    <property type="entry name" value="lpxB"/>
    <property type="match status" value="1"/>
</dbReference>
<dbReference type="InterPro" id="IPR003835">
    <property type="entry name" value="Glyco_trans_19"/>
</dbReference>
<organism evidence="12 13">
    <name type="scientific">Aliidiomarina minuta</name>
    <dbReference type="NCBI Taxonomy" id="880057"/>
    <lineage>
        <taxon>Bacteria</taxon>
        <taxon>Pseudomonadati</taxon>
        <taxon>Pseudomonadota</taxon>
        <taxon>Gammaproteobacteria</taxon>
        <taxon>Alteromonadales</taxon>
        <taxon>Idiomarinaceae</taxon>
        <taxon>Aliidiomarina</taxon>
    </lineage>
</organism>
<keyword evidence="8 11" id="KW-0808">Transferase</keyword>
<keyword evidence="7 11" id="KW-0328">Glycosyltransferase</keyword>
<evidence type="ECO:0000256" key="4">
    <source>
        <dbReference type="ARBA" id="ARBA00020902"/>
    </source>
</evidence>
<dbReference type="PANTHER" id="PTHR30372:SF4">
    <property type="entry name" value="LIPID-A-DISACCHARIDE SYNTHASE, MITOCHONDRIAL-RELATED"/>
    <property type="match status" value="1"/>
</dbReference>
<keyword evidence="13" id="KW-1185">Reference proteome</keyword>